<feature type="binding site" evidence="5">
    <location>
        <position position="118"/>
    </location>
    <ligand>
        <name>Fe cation</name>
        <dbReference type="ChEBI" id="CHEBI:24875"/>
        <note>catalytic</note>
    </ligand>
</feature>
<dbReference type="SUPFAM" id="SSF51197">
    <property type="entry name" value="Clavaminate synthase-like"/>
    <property type="match status" value="1"/>
</dbReference>
<evidence type="ECO:0000256" key="3">
    <source>
        <dbReference type="ARBA" id="ARBA00023002"/>
    </source>
</evidence>
<dbReference type="Pfam" id="PF13532">
    <property type="entry name" value="2OG-FeII_Oxy_2"/>
    <property type="match status" value="1"/>
</dbReference>
<feature type="domain" description="Fe2OG dioxygenase" evidence="6">
    <location>
        <begin position="98"/>
        <end position="199"/>
    </location>
</feature>
<dbReference type="InterPro" id="IPR027450">
    <property type="entry name" value="AlkB-like"/>
</dbReference>
<dbReference type="Gene3D" id="2.60.120.590">
    <property type="entry name" value="Alpha-ketoglutarate-dependent dioxygenase AlkB-like"/>
    <property type="match status" value="1"/>
</dbReference>
<dbReference type="InterPro" id="IPR005123">
    <property type="entry name" value="Oxoglu/Fe-dep_dioxygenase_dom"/>
</dbReference>
<dbReference type="GO" id="GO:0005737">
    <property type="term" value="C:cytoplasm"/>
    <property type="evidence" value="ECO:0007669"/>
    <property type="project" value="TreeGrafter"/>
</dbReference>
<dbReference type="RefSeq" id="WP_169625444.1">
    <property type="nucleotide sequence ID" value="NZ_JABBNT010000003.1"/>
</dbReference>
<keyword evidence="4 5" id="KW-0408">Iron</keyword>
<name>A0A7Y0HH40_9PROT</name>
<keyword evidence="2 7" id="KW-0223">Dioxygenase</keyword>
<gene>
    <name evidence="7" type="ORF">HH303_11310</name>
</gene>
<proteinExistence type="predicted"/>
<accession>A0A7Y0HH40</accession>
<dbReference type="GO" id="GO:0035515">
    <property type="term" value="F:oxidative RNA demethylase activity"/>
    <property type="evidence" value="ECO:0007669"/>
    <property type="project" value="TreeGrafter"/>
</dbReference>
<sequence length="201" mass="21918">MMDGFKLHRAYLDRAAQAAMVKDIRECLTSAPLFQPVMPRTGKSFSVRMSNAGPFGWVSDKAGGYRYQARHPVTDTPWPPIPDSILSVWRALADYDAEPEACLINWYAPDAKMGLHRDTDEDDRDAPVLSISLGDSAVFRIGPPEKGAKTASVKLESGDVCLLTGPARESRHGIDRVLGGSSTLLNAPGRINVTLRRVSVP</sequence>
<evidence type="ECO:0000256" key="2">
    <source>
        <dbReference type="ARBA" id="ARBA00022964"/>
    </source>
</evidence>
<dbReference type="Proteomes" id="UP000539372">
    <property type="component" value="Unassembled WGS sequence"/>
</dbReference>
<dbReference type="PANTHER" id="PTHR16557:SF2">
    <property type="entry name" value="NUCLEIC ACID DIOXYGENASE ALKBH1"/>
    <property type="match status" value="1"/>
</dbReference>
<dbReference type="PANTHER" id="PTHR16557">
    <property type="entry name" value="ALKYLATED DNA REPAIR PROTEIN ALKB-RELATED"/>
    <property type="match status" value="1"/>
</dbReference>
<evidence type="ECO:0000256" key="1">
    <source>
        <dbReference type="ARBA" id="ARBA00022723"/>
    </source>
</evidence>
<keyword evidence="8" id="KW-1185">Reference proteome</keyword>
<evidence type="ECO:0000256" key="4">
    <source>
        <dbReference type="ARBA" id="ARBA00023004"/>
    </source>
</evidence>
<dbReference type="AlphaFoldDB" id="A0A7Y0HH40"/>
<comment type="caution">
    <text evidence="7">The sequence shown here is derived from an EMBL/GenBank/DDBJ whole genome shotgun (WGS) entry which is preliminary data.</text>
</comment>
<comment type="cofactor">
    <cofactor evidence="5">
        <name>Fe(2+)</name>
        <dbReference type="ChEBI" id="CHEBI:29033"/>
    </cofactor>
    <text evidence="5">Binds 1 Fe(2+) ion per subunit.</text>
</comment>
<organism evidence="7 8">
    <name type="scientific">Pacificispira spongiicola</name>
    <dbReference type="NCBI Taxonomy" id="2729598"/>
    <lineage>
        <taxon>Bacteria</taxon>
        <taxon>Pseudomonadati</taxon>
        <taxon>Pseudomonadota</taxon>
        <taxon>Alphaproteobacteria</taxon>
        <taxon>Rhodospirillales</taxon>
        <taxon>Rhodospirillaceae</taxon>
        <taxon>Pacificispira</taxon>
    </lineage>
</organism>
<evidence type="ECO:0000313" key="8">
    <source>
        <dbReference type="Proteomes" id="UP000539372"/>
    </source>
</evidence>
<dbReference type="EMBL" id="JABBNT010000003">
    <property type="protein sequence ID" value="NMM45069.1"/>
    <property type="molecule type" value="Genomic_DNA"/>
</dbReference>
<reference evidence="7 8" key="1">
    <citation type="submission" date="2020-04" db="EMBL/GenBank/DDBJ databases">
        <title>Rhodospirillaceae bacterium KN72 isolated from deep sea.</title>
        <authorList>
            <person name="Zhang D.-C."/>
        </authorList>
    </citation>
    <scope>NUCLEOTIDE SEQUENCE [LARGE SCALE GENOMIC DNA]</scope>
    <source>
        <strain evidence="7 8">KN72</strain>
    </source>
</reference>
<feature type="binding site" evidence="5">
    <location>
        <position position="172"/>
    </location>
    <ligand>
        <name>Fe cation</name>
        <dbReference type="ChEBI" id="CHEBI:24875"/>
        <note>catalytic</note>
    </ligand>
</feature>
<keyword evidence="3" id="KW-0560">Oxidoreductase</keyword>
<dbReference type="InterPro" id="IPR037151">
    <property type="entry name" value="AlkB-like_sf"/>
</dbReference>
<evidence type="ECO:0000256" key="5">
    <source>
        <dbReference type="PIRSR" id="PIRSR604574-2"/>
    </source>
</evidence>
<dbReference type="GO" id="GO:0035516">
    <property type="term" value="F:broad specificity oxidative DNA demethylase activity"/>
    <property type="evidence" value="ECO:0007669"/>
    <property type="project" value="TreeGrafter"/>
</dbReference>
<keyword evidence="1 5" id="KW-0479">Metal-binding</keyword>
<evidence type="ECO:0000313" key="7">
    <source>
        <dbReference type="EMBL" id="NMM45069.1"/>
    </source>
</evidence>
<dbReference type="PROSITE" id="PS51471">
    <property type="entry name" value="FE2OG_OXY"/>
    <property type="match status" value="1"/>
</dbReference>
<protein>
    <submittedName>
        <fullName evidence="7">Alpha-ketoglutarate-dependent dioxygenase AlkB</fullName>
    </submittedName>
</protein>
<evidence type="ECO:0000259" key="6">
    <source>
        <dbReference type="PROSITE" id="PS51471"/>
    </source>
</evidence>
<dbReference type="GO" id="GO:0008198">
    <property type="term" value="F:ferrous iron binding"/>
    <property type="evidence" value="ECO:0007669"/>
    <property type="project" value="TreeGrafter"/>
</dbReference>
<feature type="binding site" evidence="5">
    <location>
        <position position="116"/>
    </location>
    <ligand>
        <name>Fe cation</name>
        <dbReference type="ChEBI" id="CHEBI:24875"/>
        <note>catalytic</note>
    </ligand>
</feature>
<dbReference type="GO" id="GO:0035513">
    <property type="term" value="P:oxidative RNA demethylation"/>
    <property type="evidence" value="ECO:0007669"/>
    <property type="project" value="TreeGrafter"/>
</dbReference>
<dbReference type="InterPro" id="IPR004574">
    <property type="entry name" value="Alkb"/>
</dbReference>